<keyword evidence="1" id="KW-0732">Signal</keyword>
<dbReference type="Gene3D" id="2.60.40.2630">
    <property type="match status" value="1"/>
</dbReference>
<accession>A0A0F5IUC6</accession>
<organism evidence="2 3">
    <name type="scientific">Parabacteroides goldsteinii DSM 19448 = WAL 12034</name>
    <dbReference type="NCBI Taxonomy" id="927665"/>
    <lineage>
        <taxon>Bacteria</taxon>
        <taxon>Pseudomonadati</taxon>
        <taxon>Bacteroidota</taxon>
        <taxon>Bacteroidia</taxon>
        <taxon>Bacteroidales</taxon>
        <taxon>Tannerellaceae</taxon>
        <taxon>Parabacteroides</taxon>
    </lineage>
</organism>
<comment type="caution">
    <text evidence="2">The sequence shown here is derived from an EMBL/GenBank/DDBJ whole genome shotgun (WGS) entry which is preliminary data.</text>
</comment>
<dbReference type="PATRIC" id="fig|927665.4.peg.3837"/>
<sequence>MKQNKQSICLAAPPLRQCVFLGYLLFLLLPACTAGEDGADNDLFGNRGETVLLQPRFYTGQPSTRSVVNGLESSEAVTGKDKISSVMLYVTESAGYPFYQGVKDPDNKLKDGLSLFKAKGEGTLSWAGAPAVNLYNLQARVFAFSPSDATFNPSTTSDEHTIEVTIPTDMTFNGENSWQCNTVDYLYGSGSSDIGSKTSITASNAEGAFSPTIHLQHALAQIVFKLQSASGRLVDNDYDYVKKITLNTVSNIFAATANSATTTMKLKDGTLGVTAGTGVLSFTPAPTTTAVKCGENGTPAIVGYGLVAPLASKPTDVSLTIVLGKTTDTTNERHLVVKSANFQQIQWERGYRYTYSLILSDRAIVVEDITIDGWQKVTGNGTLRPDGF</sequence>
<name>A0A0F5IUC6_9BACT</name>
<feature type="signal peptide" evidence="1">
    <location>
        <begin position="1"/>
        <end position="34"/>
    </location>
</feature>
<dbReference type="Pfam" id="PF13149">
    <property type="entry name" value="Mfa_like_1"/>
    <property type="match status" value="1"/>
</dbReference>
<evidence type="ECO:0000313" key="2">
    <source>
        <dbReference type="EMBL" id="KKB49103.1"/>
    </source>
</evidence>
<feature type="chain" id="PRO_5002488914" description="Fimbrillin family protein" evidence="1">
    <location>
        <begin position="35"/>
        <end position="388"/>
    </location>
</feature>
<dbReference type="AlphaFoldDB" id="A0A0F5IUC6"/>
<dbReference type="InterPro" id="IPR025049">
    <property type="entry name" value="Mfa-like_1"/>
</dbReference>
<dbReference type="RefSeq" id="WP_046147075.1">
    <property type="nucleotide sequence ID" value="NZ_KQ033913.1"/>
</dbReference>
<reference evidence="2 3" key="1">
    <citation type="submission" date="2013-04" db="EMBL/GenBank/DDBJ databases">
        <title>The Genome Sequence of Parabacteroides goldsteinii DSM 19448.</title>
        <authorList>
            <consortium name="The Broad Institute Genomics Platform"/>
            <person name="Earl A."/>
            <person name="Ward D."/>
            <person name="Feldgarden M."/>
            <person name="Gevers D."/>
            <person name="Martens E."/>
            <person name="Sakamoto M."/>
            <person name="Benno Y."/>
            <person name="Song Y."/>
            <person name="Liu C."/>
            <person name="Lee J."/>
            <person name="Bolanos M."/>
            <person name="Vaisanen M.L."/>
            <person name="Finegold S.M."/>
            <person name="Walker B."/>
            <person name="Young S."/>
            <person name="Zeng Q."/>
            <person name="Gargeya S."/>
            <person name="Fitzgerald M."/>
            <person name="Haas B."/>
            <person name="Abouelleil A."/>
            <person name="Allen A.W."/>
            <person name="Alvarado L."/>
            <person name="Arachchi H.M."/>
            <person name="Berlin A.M."/>
            <person name="Chapman S.B."/>
            <person name="Gainer-Dewar J."/>
            <person name="Goldberg J."/>
            <person name="Griggs A."/>
            <person name="Gujja S."/>
            <person name="Hansen M."/>
            <person name="Howarth C."/>
            <person name="Imamovic A."/>
            <person name="Ireland A."/>
            <person name="Larimer J."/>
            <person name="McCowan C."/>
            <person name="Murphy C."/>
            <person name="Pearson M."/>
            <person name="Poon T.W."/>
            <person name="Priest M."/>
            <person name="Roberts A."/>
            <person name="Saif S."/>
            <person name="Shea T."/>
            <person name="Sisk P."/>
            <person name="Sykes S."/>
            <person name="Wortman J."/>
            <person name="Nusbaum C."/>
            <person name="Birren B."/>
        </authorList>
    </citation>
    <scope>NUCLEOTIDE SEQUENCE [LARGE SCALE GENOMIC DNA]</scope>
    <source>
        <strain evidence="2 3">DSM 19448</strain>
    </source>
</reference>
<proteinExistence type="predicted"/>
<dbReference type="EMBL" id="AQHV01000020">
    <property type="protein sequence ID" value="KKB49103.1"/>
    <property type="molecule type" value="Genomic_DNA"/>
</dbReference>
<dbReference type="HOGENOM" id="CLU_059921_0_0_10"/>
<evidence type="ECO:0008006" key="4">
    <source>
        <dbReference type="Google" id="ProtNLM"/>
    </source>
</evidence>
<evidence type="ECO:0000256" key="1">
    <source>
        <dbReference type="SAM" id="SignalP"/>
    </source>
</evidence>
<dbReference type="CDD" id="cd13121">
    <property type="entry name" value="BF2867_like_C"/>
    <property type="match status" value="1"/>
</dbReference>
<protein>
    <recommendedName>
        <fullName evidence="4">Fimbrillin family protein</fullName>
    </recommendedName>
</protein>
<evidence type="ECO:0000313" key="3">
    <source>
        <dbReference type="Proteomes" id="UP000033047"/>
    </source>
</evidence>
<gene>
    <name evidence="2" type="ORF">HMPREF1535_03729</name>
</gene>
<dbReference type="STRING" id="927665.HMPREF1535_03729"/>
<dbReference type="Proteomes" id="UP000033047">
    <property type="component" value="Unassembled WGS sequence"/>
</dbReference>